<sequence length="189" mass="21503">MFVCCLEHDFERGDLDSIDELLQYMIKLNCMPDAGLYERFFGVCNSLDKPLLVLKHFDIIRENGISWEERDRYTSQRRIRISFGLYEQVFISCLKTGKVERGTEAMKGLLGALKGAYKLIPSSTWKSFTKLMETAEVDKSLMAILNQVSSCSTQVEGGMTKPITVEIPKHKSVIIKQIEGILDKYTDSS</sequence>
<gene>
    <name evidence="1" type="ORF">TOT_030000537</name>
</gene>
<evidence type="ECO:0000313" key="2">
    <source>
        <dbReference type="Proteomes" id="UP000003786"/>
    </source>
</evidence>
<accession>J4DPT7</accession>
<keyword evidence="2" id="KW-1185">Reference proteome</keyword>
<dbReference type="RefSeq" id="XP_009691575.1">
    <property type="nucleotide sequence ID" value="XM_009693280.1"/>
</dbReference>
<dbReference type="GeneID" id="20715708"/>
<evidence type="ECO:0000313" key="1">
    <source>
        <dbReference type="EMBL" id="BAM41274.1"/>
    </source>
</evidence>
<protein>
    <submittedName>
        <fullName evidence="1">Uncharacterized protein</fullName>
    </submittedName>
</protein>
<name>J4DPT7_THEOR</name>
<dbReference type="AlphaFoldDB" id="J4DPT7"/>
<dbReference type="KEGG" id="tot:TOT_030000537"/>
<dbReference type="EMBL" id="AP011948">
    <property type="protein sequence ID" value="BAM41274.1"/>
    <property type="molecule type" value="Genomic_DNA"/>
</dbReference>
<proteinExistence type="predicted"/>
<dbReference type="Proteomes" id="UP000003786">
    <property type="component" value="Chromosome 3"/>
</dbReference>
<organism evidence="1 2">
    <name type="scientific">Theileria orientalis strain Shintoku</name>
    <dbReference type="NCBI Taxonomy" id="869250"/>
    <lineage>
        <taxon>Eukaryota</taxon>
        <taxon>Sar</taxon>
        <taxon>Alveolata</taxon>
        <taxon>Apicomplexa</taxon>
        <taxon>Aconoidasida</taxon>
        <taxon>Piroplasmida</taxon>
        <taxon>Theileriidae</taxon>
        <taxon>Theileria</taxon>
    </lineage>
</organism>
<dbReference type="VEuPathDB" id="PiroplasmaDB:TOT_030000537"/>
<reference evidence="1 2" key="1">
    <citation type="journal article" date="2012" name="MBio">
        <title>Comparative genome analysis of three eukaryotic parasites with differing abilities to transform leukocytes reveals key mediators of Theileria-induced leukocyte transformation.</title>
        <authorList>
            <person name="Hayashida K."/>
            <person name="Hara Y."/>
            <person name="Abe T."/>
            <person name="Yamasaki C."/>
            <person name="Toyoda A."/>
            <person name="Kosuge T."/>
            <person name="Suzuki Y."/>
            <person name="Sato Y."/>
            <person name="Kawashima S."/>
            <person name="Katayama T."/>
            <person name="Wakaguri H."/>
            <person name="Inoue N."/>
            <person name="Homma K."/>
            <person name="Tada-Umezaki M."/>
            <person name="Yagi Y."/>
            <person name="Fujii Y."/>
            <person name="Habara T."/>
            <person name="Kanehisa M."/>
            <person name="Watanabe H."/>
            <person name="Ito K."/>
            <person name="Gojobori T."/>
            <person name="Sugawara H."/>
            <person name="Imanishi T."/>
            <person name="Weir W."/>
            <person name="Gardner M."/>
            <person name="Pain A."/>
            <person name="Shiels B."/>
            <person name="Hattori M."/>
            <person name="Nene V."/>
            <person name="Sugimoto C."/>
        </authorList>
    </citation>
    <scope>NUCLEOTIDE SEQUENCE [LARGE SCALE GENOMIC DNA]</scope>
    <source>
        <strain evidence="1 2">Shintoku</strain>
    </source>
</reference>